<feature type="transmembrane region" description="Helical" evidence="8">
    <location>
        <begin position="345"/>
        <end position="368"/>
    </location>
</feature>
<dbReference type="RefSeq" id="WP_377718828.1">
    <property type="nucleotide sequence ID" value="NZ_JBHSAM010000021.1"/>
</dbReference>
<comment type="similarity">
    <text evidence="5">Belongs to the methyl-accepting chemotaxis (MCP) protein family.</text>
</comment>
<keyword evidence="4 6" id="KW-0807">Transducer</keyword>
<evidence type="ECO:0000256" key="1">
    <source>
        <dbReference type="ARBA" id="ARBA00004236"/>
    </source>
</evidence>
<accession>A0ABV8JYX3</accession>
<evidence type="ECO:0000256" key="8">
    <source>
        <dbReference type="SAM" id="Phobius"/>
    </source>
</evidence>
<evidence type="ECO:0000256" key="4">
    <source>
        <dbReference type="ARBA" id="ARBA00023224"/>
    </source>
</evidence>
<dbReference type="PROSITE" id="PS50111">
    <property type="entry name" value="CHEMOTAXIS_TRANSDUC_2"/>
    <property type="match status" value="1"/>
</dbReference>
<dbReference type="CDD" id="cd06225">
    <property type="entry name" value="HAMP"/>
    <property type="match status" value="1"/>
</dbReference>
<evidence type="ECO:0000256" key="6">
    <source>
        <dbReference type="PROSITE-ProRule" id="PRU00284"/>
    </source>
</evidence>
<keyword evidence="2" id="KW-1003">Cell membrane</keyword>
<evidence type="ECO:0000256" key="5">
    <source>
        <dbReference type="ARBA" id="ARBA00029447"/>
    </source>
</evidence>
<dbReference type="PANTHER" id="PTHR32089">
    <property type="entry name" value="METHYL-ACCEPTING CHEMOTAXIS PROTEIN MCPB"/>
    <property type="match status" value="1"/>
</dbReference>
<dbReference type="Gene3D" id="1.10.287.950">
    <property type="entry name" value="Methyl-accepting chemotaxis protein"/>
    <property type="match status" value="1"/>
</dbReference>
<protein>
    <submittedName>
        <fullName evidence="11">Methyl-accepting chemotaxis protein</fullName>
    </submittedName>
</protein>
<keyword evidence="12" id="KW-1185">Reference proteome</keyword>
<feature type="domain" description="Methyl-accepting transducer" evidence="9">
    <location>
        <begin position="440"/>
        <end position="676"/>
    </location>
</feature>
<keyword evidence="3 8" id="KW-0472">Membrane</keyword>
<dbReference type="PROSITE" id="PS50885">
    <property type="entry name" value="HAMP"/>
    <property type="match status" value="1"/>
</dbReference>
<sequence>MAKLRLKERLNASKQLKMLKSWGNKASAKARPLVRAAARKWKEANVGEKIKNVEFKGGLKFLHSVGFKLFTTIFVAIVAFVLVVGAFSYSIAKNMLEDNVSSASQQSIMLTGDKVDATLMRYESLVSSILMESDIIQQAQGMIAAKGDAQRMAAGLVLKQRLQERLLSDGDVLGVSLYTLQGNQFLHMGDTTNNVKYVAGENWFMSALKNKDKMAWSASKNGEVPVVTMTRLIKNPSTSSDLYVIQLEMKAEALAKQLDVKLGETGGLKRIVREDMMVITSTDLAEVGKRADIEMPKAKEVAGSFHDKVQGEEMIVLYQTLSSVEGWTVVGSFSAEELVAQADKIFNFVAIMAVLAAVLAIGIGWFIVHKVARPLVQLSMLMNEGEQGNLTVRSDIKGRDEIGRLGISFNVMMENITKLVTRTNDSAMHVLKTAQELAEASKRTAQAAKEISTATEEIAGGASTLAIEAERGQSLTDAINERVVRTIRANDEMGASAEEARAASARGTDAMKVLIVQTDKTEEMTRSLVEKVGKLGDSAKAVDQISVLLNDITKQTNVLSLNATIEASRAGEAGRGFMVVAGEIRKLAEQSKTSIQTVSKMAKQIQQEVGEAVSSLSEVYPMFHQQAVSVQEADVIFGSVQERMSGLSAKLTEVTSSVQELEQTQRQLSETMSGVSAVAQQSSASSEEVASLGSEQLGVSNNLVELADRLQDLSGELKAIIGEFKF</sequence>
<name>A0ABV8JYX3_9BACL</name>
<evidence type="ECO:0000313" key="12">
    <source>
        <dbReference type="Proteomes" id="UP001595715"/>
    </source>
</evidence>
<evidence type="ECO:0000259" key="9">
    <source>
        <dbReference type="PROSITE" id="PS50111"/>
    </source>
</evidence>
<proteinExistence type="inferred from homology"/>
<organism evidence="11 12">
    <name type="scientific">Paenibacillus xanthanilyticus</name>
    <dbReference type="NCBI Taxonomy" id="1783531"/>
    <lineage>
        <taxon>Bacteria</taxon>
        <taxon>Bacillati</taxon>
        <taxon>Bacillota</taxon>
        <taxon>Bacilli</taxon>
        <taxon>Bacillales</taxon>
        <taxon>Paenibacillaceae</taxon>
        <taxon>Paenibacillus</taxon>
    </lineage>
</organism>
<dbReference type="SMART" id="SM00283">
    <property type="entry name" value="MA"/>
    <property type="match status" value="1"/>
</dbReference>
<evidence type="ECO:0000313" key="11">
    <source>
        <dbReference type="EMBL" id="MFC4100157.1"/>
    </source>
</evidence>
<dbReference type="PANTHER" id="PTHR32089:SF112">
    <property type="entry name" value="LYSOZYME-LIKE PROTEIN-RELATED"/>
    <property type="match status" value="1"/>
</dbReference>
<evidence type="ECO:0000256" key="2">
    <source>
        <dbReference type="ARBA" id="ARBA00022475"/>
    </source>
</evidence>
<dbReference type="InterPro" id="IPR003660">
    <property type="entry name" value="HAMP_dom"/>
</dbReference>
<dbReference type="Pfam" id="PF00015">
    <property type="entry name" value="MCPsignal"/>
    <property type="match status" value="1"/>
</dbReference>
<feature type="domain" description="HAMP" evidence="10">
    <location>
        <begin position="369"/>
        <end position="421"/>
    </location>
</feature>
<evidence type="ECO:0000259" key="10">
    <source>
        <dbReference type="PROSITE" id="PS50885"/>
    </source>
</evidence>
<comment type="caution">
    <text evidence="11">The sequence shown here is derived from an EMBL/GenBank/DDBJ whole genome shotgun (WGS) entry which is preliminary data.</text>
</comment>
<dbReference type="InterPro" id="IPR004089">
    <property type="entry name" value="MCPsignal_dom"/>
</dbReference>
<feature type="transmembrane region" description="Helical" evidence="8">
    <location>
        <begin position="69"/>
        <end position="92"/>
    </location>
</feature>
<dbReference type="Gene3D" id="6.10.340.10">
    <property type="match status" value="1"/>
</dbReference>
<dbReference type="EMBL" id="JBHSAM010000021">
    <property type="protein sequence ID" value="MFC4100157.1"/>
    <property type="molecule type" value="Genomic_DNA"/>
</dbReference>
<gene>
    <name evidence="11" type="ORF">ACFOZ8_10835</name>
</gene>
<dbReference type="SMART" id="SM00304">
    <property type="entry name" value="HAMP"/>
    <property type="match status" value="1"/>
</dbReference>
<evidence type="ECO:0000256" key="3">
    <source>
        <dbReference type="ARBA" id="ARBA00023136"/>
    </source>
</evidence>
<feature type="coiled-coil region" evidence="7">
    <location>
        <begin position="644"/>
        <end position="671"/>
    </location>
</feature>
<dbReference type="SUPFAM" id="SSF58104">
    <property type="entry name" value="Methyl-accepting chemotaxis protein (MCP) signaling domain"/>
    <property type="match status" value="1"/>
</dbReference>
<dbReference type="Pfam" id="PF00672">
    <property type="entry name" value="HAMP"/>
    <property type="match status" value="1"/>
</dbReference>
<keyword evidence="8" id="KW-0812">Transmembrane</keyword>
<keyword evidence="7" id="KW-0175">Coiled coil</keyword>
<evidence type="ECO:0000256" key="7">
    <source>
        <dbReference type="SAM" id="Coils"/>
    </source>
</evidence>
<dbReference type="Proteomes" id="UP001595715">
    <property type="component" value="Unassembled WGS sequence"/>
</dbReference>
<reference evidence="12" key="1">
    <citation type="journal article" date="2019" name="Int. J. Syst. Evol. Microbiol.">
        <title>The Global Catalogue of Microorganisms (GCM) 10K type strain sequencing project: providing services to taxonomists for standard genome sequencing and annotation.</title>
        <authorList>
            <consortium name="The Broad Institute Genomics Platform"/>
            <consortium name="The Broad Institute Genome Sequencing Center for Infectious Disease"/>
            <person name="Wu L."/>
            <person name="Ma J."/>
        </authorList>
    </citation>
    <scope>NUCLEOTIDE SEQUENCE [LARGE SCALE GENOMIC DNA]</scope>
    <source>
        <strain evidence="12">IBRC-M 10987</strain>
    </source>
</reference>
<keyword evidence="8" id="KW-1133">Transmembrane helix</keyword>
<comment type="subcellular location">
    <subcellularLocation>
        <location evidence="1">Cell membrane</location>
    </subcellularLocation>
</comment>